<feature type="transmembrane region" description="Helical" evidence="1">
    <location>
        <begin position="239"/>
        <end position="258"/>
    </location>
</feature>
<gene>
    <name evidence="2" type="ORF">ECRASSUSDP1_LOCUS16734</name>
</gene>
<proteinExistence type="predicted"/>
<keyword evidence="1" id="KW-1133">Transmembrane helix</keyword>
<evidence type="ECO:0000313" key="3">
    <source>
        <dbReference type="Proteomes" id="UP001295684"/>
    </source>
</evidence>
<dbReference type="Proteomes" id="UP001295684">
    <property type="component" value="Unassembled WGS sequence"/>
</dbReference>
<keyword evidence="1" id="KW-0472">Membrane</keyword>
<dbReference type="EMBL" id="CAMPGE010016838">
    <property type="protein sequence ID" value="CAI2375372.1"/>
    <property type="molecule type" value="Genomic_DNA"/>
</dbReference>
<dbReference type="AlphaFoldDB" id="A0AAD1XMG5"/>
<comment type="caution">
    <text evidence="2">The sequence shown here is derived from an EMBL/GenBank/DDBJ whole genome shotgun (WGS) entry which is preliminary data.</text>
</comment>
<keyword evidence="1" id="KW-0812">Transmembrane</keyword>
<evidence type="ECO:0000256" key="1">
    <source>
        <dbReference type="SAM" id="Phobius"/>
    </source>
</evidence>
<organism evidence="2 3">
    <name type="scientific">Euplotes crassus</name>
    <dbReference type="NCBI Taxonomy" id="5936"/>
    <lineage>
        <taxon>Eukaryota</taxon>
        <taxon>Sar</taxon>
        <taxon>Alveolata</taxon>
        <taxon>Ciliophora</taxon>
        <taxon>Intramacronucleata</taxon>
        <taxon>Spirotrichea</taxon>
        <taxon>Hypotrichia</taxon>
        <taxon>Euplotida</taxon>
        <taxon>Euplotidae</taxon>
        <taxon>Moneuplotes</taxon>
    </lineage>
</organism>
<accession>A0AAD1XMG5</accession>
<keyword evidence="3" id="KW-1185">Reference proteome</keyword>
<evidence type="ECO:0000313" key="2">
    <source>
        <dbReference type="EMBL" id="CAI2375372.1"/>
    </source>
</evidence>
<feature type="transmembrane region" description="Helical" evidence="1">
    <location>
        <begin position="264"/>
        <end position="282"/>
    </location>
</feature>
<name>A0AAD1XMG5_EUPCR</name>
<reference evidence="2" key="1">
    <citation type="submission" date="2023-07" db="EMBL/GenBank/DDBJ databases">
        <authorList>
            <consortium name="AG Swart"/>
            <person name="Singh M."/>
            <person name="Singh A."/>
            <person name="Seah K."/>
            <person name="Emmerich C."/>
        </authorList>
    </citation>
    <scope>NUCLEOTIDE SEQUENCE</scope>
    <source>
        <strain evidence="2">DP1</strain>
    </source>
</reference>
<protein>
    <submittedName>
        <fullName evidence="2">Uncharacterized protein</fullName>
    </submittedName>
</protein>
<sequence>MEKEVRVKVQYLDSLLKQLINHKKNTRKNYRDDVPAISKRLLSELEGIYKELKEKISKDSISDIGEIECSAFTHPNKPPKRVYKYKFQRDWKLHRQVRKFEIVKNKIVKECQGKIPTCLKSESDKSLTSSLGSPRSSIGIKYIPDQPYERLEESSPVPLLDFVVIDPEVQELKNEYENLEAAYDVIQDFGEIQLDIENQLIKGKNKLLITNIEAQSAAKESGIALKEVEKATSSRWRWLPLKVAAAFGFFGAIGGGIFGNLPGAAIGSASGTAFGGATGALISKAMQHQAKKFHPESPSLLNETDV</sequence>